<sequence length="474" mass="54586">MNSESNKTIDELTSEALITRIPVRVFIGVIAILGIIGNSHVLFLYYARFKKTTYRCFVLSLAVIDLIGCCVSMPFEIVDESLPYSYSDTMSCKIFRFVNFCVALSCAFTLVLIASERYRKICKPYGIQMTEIRAKKYVIIVIISTVVVSLPVLYIYGTKTIELNEVQTGKECTWGDHMKDRPLFGYAYAGFLTLLIIVCMISLSVIYAIIGYSLKRHERRIRARLDKNHCDSVKLNRSFCSSSDLFKHKFSSQPKHVSRLSHSCEELPDPNTRQQDDISKSLFTRIPKKNFFKSETKTVDIEKKQADVSNARDQKLGSRNVNGINQHDNDGQKETNQLAENVDGKVPQPEIVPNTRGVKNPREFDLKNLKKMFPVERKEKKITKVLVAITLLFIASFFPYVIIVIVYITNPDYENNMTSSQLTFYLIAFRLYNINNMANPIFYFFFDVKFREEVFSLYRSCWKTEQEKSLKSAT</sequence>
<dbReference type="PRINTS" id="PR00237">
    <property type="entry name" value="GPCRRHODOPSN"/>
</dbReference>
<feature type="compositionally biased region" description="Polar residues" evidence="9">
    <location>
        <begin position="317"/>
        <end position="326"/>
    </location>
</feature>
<dbReference type="EnsemblMetazoa" id="G5967.4">
    <property type="protein sequence ID" value="G5967.4:cds"/>
    <property type="gene ID" value="G5967"/>
</dbReference>
<keyword evidence="7 8" id="KW-0807">Transducer</keyword>
<dbReference type="CDD" id="cd00637">
    <property type="entry name" value="7tm_classA_rhodopsin-like"/>
    <property type="match status" value="1"/>
</dbReference>
<feature type="transmembrane region" description="Helical" evidence="10">
    <location>
        <begin position="25"/>
        <end position="47"/>
    </location>
</feature>
<keyword evidence="6 8" id="KW-0675">Receptor</keyword>
<evidence type="ECO:0000259" key="11">
    <source>
        <dbReference type="PROSITE" id="PS50262"/>
    </source>
</evidence>
<dbReference type="PROSITE" id="PS50262">
    <property type="entry name" value="G_PROTEIN_RECEP_F1_2"/>
    <property type="match status" value="1"/>
</dbReference>
<evidence type="ECO:0000256" key="9">
    <source>
        <dbReference type="SAM" id="MobiDB-lite"/>
    </source>
</evidence>
<organism evidence="12 13">
    <name type="scientific">Magallana gigas</name>
    <name type="common">Pacific oyster</name>
    <name type="synonym">Crassostrea gigas</name>
    <dbReference type="NCBI Taxonomy" id="29159"/>
    <lineage>
        <taxon>Eukaryota</taxon>
        <taxon>Metazoa</taxon>
        <taxon>Spiralia</taxon>
        <taxon>Lophotrochozoa</taxon>
        <taxon>Mollusca</taxon>
        <taxon>Bivalvia</taxon>
        <taxon>Autobranchia</taxon>
        <taxon>Pteriomorphia</taxon>
        <taxon>Ostreida</taxon>
        <taxon>Ostreoidea</taxon>
        <taxon>Ostreidae</taxon>
        <taxon>Magallana</taxon>
    </lineage>
</organism>
<dbReference type="EnsemblMetazoa" id="G5967.10">
    <property type="protein sequence ID" value="G5967.10:cds"/>
    <property type="gene ID" value="G5967"/>
</dbReference>
<feature type="transmembrane region" description="Helical" evidence="10">
    <location>
        <begin position="136"/>
        <end position="156"/>
    </location>
</feature>
<protein>
    <recommendedName>
        <fullName evidence="11">G-protein coupled receptors family 1 profile domain-containing protein</fullName>
    </recommendedName>
</protein>
<evidence type="ECO:0000256" key="8">
    <source>
        <dbReference type="RuleBase" id="RU000688"/>
    </source>
</evidence>
<feature type="transmembrane region" description="Helical" evidence="10">
    <location>
        <begin position="186"/>
        <end position="214"/>
    </location>
</feature>
<dbReference type="InterPro" id="IPR017452">
    <property type="entry name" value="GPCR_Rhodpsn_7TM"/>
</dbReference>
<dbReference type="Pfam" id="PF00001">
    <property type="entry name" value="7tm_1"/>
    <property type="match status" value="1"/>
</dbReference>
<evidence type="ECO:0000256" key="5">
    <source>
        <dbReference type="ARBA" id="ARBA00023136"/>
    </source>
</evidence>
<comment type="similarity">
    <text evidence="8">Belongs to the G-protein coupled receptor 1 family.</text>
</comment>
<evidence type="ECO:0000256" key="10">
    <source>
        <dbReference type="SAM" id="Phobius"/>
    </source>
</evidence>
<dbReference type="GO" id="GO:0004930">
    <property type="term" value="F:G protein-coupled receptor activity"/>
    <property type="evidence" value="ECO:0007669"/>
    <property type="project" value="UniProtKB-KW"/>
</dbReference>
<dbReference type="OrthoDB" id="6144223at2759"/>
<feature type="transmembrane region" description="Helical" evidence="10">
    <location>
        <begin position="54"/>
        <end position="74"/>
    </location>
</feature>
<evidence type="ECO:0000256" key="4">
    <source>
        <dbReference type="ARBA" id="ARBA00023040"/>
    </source>
</evidence>
<keyword evidence="13" id="KW-1185">Reference proteome</keyword>
<evidence type="ECO:0000256" key="6">
    <source>
        <dbReference type="ARBA" id="ARBA00023170"/>
    </source>
</evidence>
<keyword evidence="5 10" id="KW-0472">Membrane</keyword>
<proteinExistence type="inferred from homology"/>
<dbReference type="OMA" id="ECTWGDH"/>
<dbReference type="PANTHER" id="PTHR24243:SF208">
    <property type="entry name" value="PYROKININ-1 RECEPTOR"/>
    <property type="match status" value="1"/>
</dbReference>
<evidence type="ECO:0000256" key="1">
    <source>
        <dbReference type="ARBA" id="ARBA00004141"/>
    </source>
</evidence>
<feature type="transmembrane region" description="Helical" evidence="10">
    <location>
        <begin position="385"/>
        <end position="410"/>
    </location>
</feature>
<evidence type="ECO:0000313" key="13">
    <source>
        <dbReference type="Proteomes" id="UP000005408"/>
    </source>
</evidence>
<dbReference type="InterPro" id="IPR000276">
    <property type="entry name" value="GPCR_Rhodpsn"/>
</dbReference>
<evidence type="ECO:0000256" key="3">
    <source>
        <dbReference type="ARBA" id="ARBA00022989"/>
    </source>
</evidence>
<keyword evidence="4 8" id="KW-0297">G-protein coupled receptor</keyword>
<dbReference type="Proteomes" id="UP000005408">
    <property type="component" value="Unassembled WGS sequence"/>
</dbReference>
<feature type="compositionally biased region" description="Basic and acidic residues" evidence="9">
    <location>
        <begin position="303"/>
        <end position="316"/>
    </location>
</feature>
<dbReference type="PROSITE" id="PS00237">
    <property type="entry name" value="G_PROTEIN_RECEP_F1_1"/>
    <property type="match status" value="1"/>
</dbReference>
<comment type="subcellular location">
    <subcellularLocation>
        <location evidence="1">Membrane</location>
        <topology evidence="1">Multi-pass membrane protein</topology>
    </subcellularLocation>
</comment>
<feature type="transmembrane region" description="Helical" evidence="10">
    <location>
        <begin position="422"/>
        <end position="446"/>
    </location>
</feature>
<dbReference type="PANTHER" id="PTHR24243">
    <property type="entry name" value="G-PROTEIN COUPLED RECEPTOR"/>
    <property type="match status" value="1"/>
</dbReference>
<evidence type="ECO:0000256" key="2">
    <source>
        <dbReference type="ARBA" id="ARBA00022692"/>
    </source>
</evidence>
<name>A0A8W8NIT6_MAGGI</name>
<dbReference type="AlphaFoldDB" id="A0A8W8NIT6"/>
<keyword evidence="2 8" id="KW-0812">Transmembrane</keyword>
<keyword evidence="3 10" id="KW-1133">Transmembrane helix</keyword>
<dbReference type="GO" id="GO:0016020">
    <property type="term" value="C:membrane"/>
    <property type="evidence" value="ECO:0007669"/>
    <property type="project" value="UniProtKB-SubCell"/>
</dbReference>
<evidence type="ECO:0000256" key="7">
    <source>
        <dbReference type="ARBA" id="ARBA00023224"/>
    </source>
</evidence>
<evidence type="ECO:0000313" key="12">
    <source>
        <dbReference type="EnsemblMetazoa" id="G5967.10:cds"/>
    </source>
</evidence>
<dbReference type="Gene3D" id="1.20.1070.10">
    <property type="entry name" value="Rhodopsin 7-helix transmembrane proteins"/>
    <property type="match status" value="2"/>
</dbReference>
<feature type="region of interest" description="Disordered" evidence="9">
    <location>
        <begin position="303"/>
        <end position="334"/>
    </location>
</feature>
<reference evidence="12" key="1">
    <citation type="submission" date="2022-08" db="UniProtKB">
        <authorList>
            <consortium name="EnsemblMetazoa"/>
        </authorList>
    </citation>
    <scope>IDENTIFICATION</scope>
    <source>
        <strain evidence="12">05x7-T-G4-1.051#20</strain>
    </source>
</reference>
<dbReference type="SUPFAM" id="SSF81321">
    <property type="entry name" value="Family A G protein-coupled receptor-like"/>
    <property type="match status" value="1"/>
</dbReference>
<dbReference type="EnsemblMetazoa" id="G5967.1">
    <property type="protein sequence ID" value="G5967.1:cds"/>
    <property type="gene ID" value="G5967"/>
</dbReference>
<feature type="domain" description="G-protein coupled receptors family 1 profile" evidence="11">
    <location>
        <begin position="37"/>
        <end position="443"/>
    </location>
</feature>
<accession>A0A8W8NIT6</accession>
<feature type="transmembrane region" description="Helical" evidence="10">
    <location>
        <begin position="94"/>
        <end position="115"/>
    </location>
</feature>